<gene>
    <name evidence="2" type="ORF">ElyMa_000558900</name>
</gene>
<feature type="compositionally biased region" description="Basic and acidic residues" evidence="1">
    <location>
        <begin position="8"/>
        <end position="33"/>
    </location>
</feature>
<evidence type="ECO:0000313" key="2">
    <source>
        <dbReference type="EMBL" id="GFR79557.1"/>
    </source>
</evidence>
<accession>A0AAV4G1Y9</accession>
<organism evidence="2 3">
    <name type="scientific">Elysia marginata</name>
    <dbReference type="NCBI Taxonomy" id="1093978"/>
    <lineage>
        <taxon>Eukaryota</taxon>
        <taxon>Metazoa</taxon>
        <taxon>Spiralia</taxon>
        <taxon>Lophotrochozoa</taxon>
        <taxon>Mollusca</taxon>
        <taxon>Gastropoda</taxon>
        <taxon>Heterobranchia</taxon>
        <taxon>Euthyneura</taxon>
        <taxon>Panpulmonata</taxon>
        <taxon>Sacoglossa</taxon>
        <taxon>Placobranchoidea</taxon>
        <taxon>Plakobranchidae</taxon>
        <taxon>Elysia</taxon>
    </lineage>
</organism>
<dbReference type="AlphaFoldDB" id="A0AAV4G1Y9"/>
<sequence length="118" mass="12968">MGTTTTHDYCESWRSTDNDKSCPSELTRSETRDNGVPCVGIACLAEQQHSLLSLQRQSAKRVVPATEQAIPLHECPPPQVKTLSGVSKRGLAMMEDQSRNSELENFDVSGDSWSLSLC</sequence>
<proteinExistence type="predicted"/>
<dbReference type="EMBL" id="BMAT01001094">
    <property type="protein sequence ID" value="GFR79557.1"/>
    <property type="molecule type" value="Genomic_DNA"/>
</dbReference>
<feature type="region of interest" description="Disordered" evidence="1">
    <location>
        <begin position="1"/>
        <end position="34"/>
    </location>
</feature>
<keyword evidence="3" id="KW-1185">Reference proteome</keyword>
<comment type="caution">
    <text evidence="2">The sequence shown here is derived from an EMBL/GenBank/DDBJ whole genome shotgun (WGS) entry which is preliminary data.</text>
</comment>
<evidence type="ECO:0000256" key="1">
    <source>
        <dbReference type="SAM" id="MobiDB-lite"/>
    </source>
</evidence>
<reference evidence="2 3" key="1">
    <citation type="journal article" date="2021" name="Elife">
        <title>Chloroplast acquisition without the gene transfer in kleptoplastic sea slugs, Plakobranchus ocellatus.</title>
        <authorList>
            <person name="Maeda T."/>
            <person name="Takahashi S."/>
            <person name="Yoshida T."/>
            <person name="Shimamura S."/>
            <person name="Takaki Y."/>
            <person name="Nagai Y."/>
            <person name="Toyoda A."/>
            <person name="Suzuki Y."/>
            <person name="Arimoto A."/>
            <person name="Ishii H."/>
            <person name="Satoh N."/>
            <person name="Nishiyama T."/>
            <person name="Hasebe M."/>
            <person name="Maruyama T."/>
            <person name="Minagawa J."/>
            <person name="Obokata J."/>
            <person name="Shigenobu S."/>
        </authorList>
    </citation>
    <scope>NUCLEOTIDE SEQUENCE [LARGE SCALE GENOMIC DNA]</scope>
</reference>
<name>A0AAV4G1Y9_9GAST</name>
<evidence type="ECO:0000313" key="3">
    <source>
        <dbReference type="Proteomes" id="UP000762676"/>
    </source>
</evidence>
<dbReference type="Proteomes" id="UP000762676">
    <property type="component" value="Unassembled WGS sequence"/>
</dbReference>
<protein>
    <submittedName>
        <fullName evidence="2">Uncharacterized protein</fullName>
    </submittedName>
</protein>